<reference evidence="2" key="1">
    <citation type="submission" date="2020-05" db="EMBL/GenBank/DDBJ databases">
        <title>WGS assembly of Panicum virgatum.</title>
        <authorList>
            <person name="Lovell J.T."/>
            <person name="Jenkins J."/>
            <person name="Shu S."/>
            <person name="Juenger T.E."/>
            <person name="Schmutz J."/>
        </authorList>
    </citation>
    <scope>NUCLEOTIDE SEQUENCE</scope>
    <source>
        <strain evidence="2">AP13</strain>
    </source>
</reference>
<dbReference type="SUPFAM" id="SSF50249">
    <property type="entry name" value="Nucleic acid-binding proteins"/>
    <property type="match status" value="2"/>
</dbReference>
<dbReference type="AlphaFoldDB" id="A0A8T0NM72"/>
<dbReference type="InterPro" id="IPR012340">
    <property type="entry name" value="NA-bd_OB-fold"/>
</dbReference>
<dbReference type="Proteomes" id="UP000823388">
    <property type="component" value="Chromosome 9K"/>
</dbReference>
<accession>A0A8T0NM72</accession>
<feature type="domain" description="Replication protein A 70 kDa DNA-binding subunit B/D first OB fold" evidence="1">
    <location>
        <begin position="21"/>
        <end position="124"/>
    </location>
</feature>
<dbReference type="CDD" id="cd04480">
    <property type="entry name" value="RPA1_DBD_A_like"/>
    <property type="match status" value="1"/>
</dbReference>
<dbReference type="InterPro" id="IPR003871">
    <property type="entry name" value="RFA1B/D_OB_1st"/>
</dbReference>
<evidence type="ECO:0000313" key="2">
    <source>
        <dbReference type="EMBL" id="KAG2548226.1"/>
    </source>
</evidence>
<name>A0A8T0NM72_PANVG</name>
<proteinExistence type="predicted"/>
<dbReference type="Pfam" id="PF02721">
    <property type="entry name" value="DUF223"/>
    <property type="match status" value="1"/>
</dbReference>
<dbReference type="PANTHER" id="PTHR47165">
    <property type="entry name" value="OS03G0429900 PROTEIN"/>
    <property type="match status" value="1"/>
</dbReference>
<keyword evidence="3" id="KW-1185">Reference proteome</keyword>
<comment type="caution">
    <text evidence="2">The sequence shown here is derived from an EMBL/GenBank/DDBJ whole genome shotgun (WGS) entry which is preliminary data.</text>
</comment>
<sequence length="332" mass="38078">MYMQHKLKAIKAKMGSADDEFTPLSQLTLGTNKCRVQVRISRLWESFNPKNDILFGLDSLLIDDQGETMQARVLPDDIEQFEDQLVEGSVYALSNFTVEETRESYMTCSNELTMYFGGQTAVNEIEDADLIPLYSFEFIDFKDLRSRCDDVSVLTDVLGHIVYVGEFEEVWKKSRLIKICNATIRNLRGRDLGITLYGDIACGFAEDMHEKGKEASVVAVFAGMRVESSHSVCSTTCSDYYLDLEIPEVQEFCANLRIQQENPVPKKSPAQKLAESWRTIEQLKSLNPEEYDESLPDRYRLQQWLVLSWMQHLPKVNVQGPKEIQVQPMWPD</sequence>
<dbReference type="EMBL" id="CM029053">
    <property type="protein sequence ID" value="KAG2548226.1"/>
    <property type="molecule type" value="Genomic_DNA"/>
</dbReference>
<evidence type="ECO:0000313" key="3">
    <source>
        <dbReference type="Proteomes" id="UP000823388"/>
    </source>
</evidence>
<organism evidence="2 3">
    <name type="scientific">Panicum virgatum</name>
    <name type="common">Blackwell switchgrass</name>
    <dbReference type="NCBI Taxonomy" id="38727"/>
    <lineage>
        <taxon>Eukaryota</taxon>
        <taxon>Viridiplantae</taxon>
        <taxon>Streptophyta</taxon>
        <taxon>Embryophyta</taxon>
        <taxon>Tracheophyta</taxon>
        <taxon>Spermatophyta</taxon>
        <taxon>Magnoliopsida</taxon>
        <taxon>Liliopsida</taxon>
        <taxon>Poales</taxon>
        <taxon>Poaceae</taxon>
        <taxon>PACMAD clade</taxon>
        <taxon>Panicoideae</taxon>
        <taxon>Panicodae</taxon>
        <taxon>Paniceae</taxon>
        <taxon>Panicinae</taxon>
        <taxon>Panicum</taxon>
        <taxon>Panicum sect. Hiantes</taxon>
    </lineage>
</organism>
<gene>
    <name evidence="2" type="ORF">PVAP13_9KG155155</name>
</gene>
<dbReference type="CDD" id="cd04481">
    <property type="entry name" value="RPA1_DBD_B_like"/>
    <property type="match status" value="1"/>
</dbReference>
<dbReference type="Gene3D" id="2.40.50.140">
    <property type="entry name" value="Nucleic acid-binding proteins"/>
    <property type="match status" value="2"/>
</dbReference>
<evidence type="ECO:0000259" key="1">
    <source>
        <dbReference type="Pfam" id="PF02721"/>
    </source>
</evidence>
<protein>
    <recommendedName>
        <fullName evidence="1">Replication protein A 70 kDa DNA-binding subunit B/D first OB fold domain-containing protein</fullName>
    </recommendedName>
</protein>
<dbReference type="PANTHER" id="PTHR47165:SF3">
    <property type="entry name" value="RETROTRANSPOSON-LIKE PROTEIN"/>
    <property type="match status" value="1"/>
</dbReference>